<evidence type="ECO:0000256" key="1">
    <source>
        <dbReference type="SAM" id="MobiDB-lite"/>
    </source>
</evidence>
<feature type="compositionally biased region" description="Polar residues" evidence="1">
    <location>
        <begin position="45"/>
        <end position="58"/>
    </location>
</feature>
<feature type="region of interest" description="Disordered" evidence="1">
    <location>
        <begin position="19"/>
        <end position="61"/>
    </location>
</feature>
<proteinExistence type="predicted"/>
<dbReference type="AlphaFoldDB" id="U4KYM1"/>
<reference evidence="2 3" key="1">
    <citation type="journal article" date="2013" name="PLoS Genet.">
        <title>The genome and development-dependent transcriptomes of Pyronema confluens: a window into fungal evolution.</title>
        <authorList>
            <person name="Traeger S."/>
            <person name="Altegoer F."/>
            <person name="Freitag M."/>
            <person name="Gabaldon T."/>
            <person name="Kempken F."/>
            <person name="Kumar A."/>
            <person name="Marcet-Houben M."/>
            <person name="Poggeler S."/>
            <person name="Stajich J.E."/>
            <person name="Nowrousian M."/>
        </authorList>
    </citation>
    <scope>NUCLEOTIDE SEQUENCE [LARGE SCALE GENOMIC DNA]</scope>
    <source>
        <strain evidence="3">CBS 100304</strain>
        <tissue evidence="2">Vegetative mycelium</tissue>
    </source>
</reference>
<gene>
    <name evidence="2" type="ORF">PCON_03388</name>
</gene>
<accession>U4KYM1</accession>
<keyword evidence="3" id="KW-1185">Reference proteome</keyword>
<feature type="compositionally biased region" description="Basic and acidic residues" evidence="1">
    <location>
        <begin position="19"/>
        <end position="33"/>
    </location>
</feature>
<dbReference type="EMBL" id="HF935215">
    <property type="protein sequence ID" value="CCX04724.1"/>
    <property type="molecule type" value="Genomic_DNA"/>
</dbReference>
<name>U4KYM1_PYROM</name>
<dbReference type="Proteomes" id="UP000018144">
    <property type="component" value="Unassembled WGS sequence"/>
</dbReference>
<protein>
    <submittedName>
        <fullName evidence="2">Uncharacterized protein</fullName>
    </submittedName>
</protein>
<evidence type="ECO:0000313" key="2">
    <source>
        <dbReference type="EMBL" id="CCX04724.1"/>
    </source>
</evidence>
<sequence>MFVLPLQMIMNFGVAQEDPTRCQSEEDTKDESRACGALRPGVDNATPSSKGINLTTDPPQAAAPTRIGTLRVAMNVTSRTMDPTALVLGKCSKGKSCLRPPVEMPASTFSQSTIARISTTVRNTTRDITARISTTARNTSRATTTFEPMPRTPRVERVNRSRNNFMPCRDFGYLWNSGYYC</sequence>
<evidence type="ECO:0000313" key="3">
    <source>
        <dbReference type="Proteomes" id="UP000018144"/>
    </source>
</evidence>
<organism evidence="2 3">
    <name type="scientific">Pyronema omphalodes (strain CBS 100304)</name>
    <name type="common">Pyronema confluens</name>
    <dbReference type="NCBI Taxonomy" id="1076935"/>
    <lineage>
        <taxon>Eukaryota</taxon>
        <taxon>Fungi</taxon>
        <taxon>Dikarya</taxon>
        <taxon>Ascomycota</taxon>
        <taxon>Pezizomycotina</taxon>
        <taxon>Pezizomycetes</taxon>
        <taxon>Pezizales</taxon>
        <taxon>Pyronemataceae</taxon>
        <taxon>Pyronema</taxon>
    </lineage>
</organism>